<protein>
    <submittedName>
        <fullName evidence="8">RAF1 protein</fullName>
    </submittedName>
</protein>
<dbReference type="PROSITE" id="PS50011">
    <property type="entry name" value="PROTEIN_KINASE_DOM"/>
    <property type="match status" value="1"/>
</dbReference>
<evidence type="ECO:0000259" key="7">
    <source>
        <dbReference type="PROSITE" id="PS50011"/>
    </source>
</evidence>
<feature type="region of interest" description="Disordered" evidence="6">
    <location>
        <begin position="27"/>
        <end position="54"/>
    </location>
</feature>
<reference evidence="8" key="1">
    <citation type="submission" date="2022-01" db="EMBL/GenBank/DDBJ databases">
        <authorList>
            <person name="Braso-Vives M."/>
        </authorList>
    </citation>
    <scope>NUCLEOTIDE SEQUENCE</scope>
</reference>
<evidence type="ECO:0000256" key="5">
    <source>
        <dbReference type="PROSITE-ProRule" id="PRU10141"/>
    </source>
</evidence>
<keyword evidence="9" id="KW-1185">Reference proteome</keyword>
<sequence length="1733" mass="198616">MGDSPPSSLPHSQVPIETCCLVPTGCTQRPQQETHRSHLNKTENIPTTGTNMADPRQDMYDALTQLRQHIGSEQLVLFVGEQLSVLPPPARVNHWWEIQNGISGLAQLESEFMANLPQRPAKVHNVLRTLGTFPLILTTNQDELLERLLWGRGSLGSALGEKIRLDQVGQVMRDWPDLHRHLIVKLYGDTSYTARCSAESRTFLEEGILCDEPDCEIAAVKFLDKVFKERSVLFLGCDLQHNIYKRLLARFVTNAPVDHYTFESSESRSFSRDGSLVTLKANLELWEFVQYLSTGRMEENINPGQVYEKPYLVTQVYEESYLVTQVYEKSYLVTQVYEKPYLVTQVYEKPYLVTQVYEKSYLVTQVYEKSYLVTQVYEKPYLVTQVYEKSYLVTQVYEESYLVTQVYEESYLVTQVYEKPYLVTQVYEESYLVTQVYEESYLVTQVYEESYLVTQVYEKSYLVTQVYEKPYLVTQVYEESYLVTQVYEESYFVTQVYEKSYIVTLMYEKSCIVTQVHEKPYLRAQVYEKSYLVAQLYEESYLVTQVYEESYLVTQVYEKSYLVTQVHEKFYLVTQVYERSYLVAQVYEKSCLVTQVYEKSYLVTQVYEKSYLVAQVYEKSYLVTQVYAKSYLVTQVYEKSYLVTQVYEKSYLVTQLYLKTYVVTQVYEKSYVVTQVYEKSYLVTQLYEKSYLVTQLYPKTYVVTQVYEKSYLVTQVYEKSYLVTQVYEKSYLVTQVYEKSYLVTQLYLKTYVVTQVYEESYLVTQVYEKSYLVTQVYEKSYLVTQLYLKTYVVTQVYEKSYLVTQVYEKSYLVTQVYGKSYLVTQVYEESYLVTQVYGKSYLVTQVFEKSYLVTQVFEKSYLVTQLYLKSYVVTQVYEKSYLGTQPEEYLLQQLALEKQASEIVFHTSSITNALATDEALEFISKPALQDIYSSDPFGVFTDEHVTRSLDAMKARRDNLIKKIHEGTKVVTLFFYHGLKAELDPNKVTDPKKRQMAIKKYVEVIKLCQTFVTSKSSLEIRIVDWTDPEERKEIDKEKFGLARLKGGEDEAIFHGHPATAGKKAFAVQLIAINGEETARKRKIYEKSRERSWSPEDSVRRLLQEVLRANGELVDKHGEHMSAIKKGDLEMLQNMGEIHLLTNKKLDQGSNFIKIGSGSFSTVHKATRQGRTVAVKILNEVQSTRELKAFQEEFKLLRDMKHPNVVQVEDCIVQDNRLGIIMEFMAGGNLRDHLRKSGAQEKDFVLRFAEQIGQALEYLHLKDVMHRDVKPENVFISEDHSIFKLGDFGLARVTEGTRQTKTLIGSYRYMAPEVMSSRGHYSKKADVYSYALCLIELIGGEMVFSNIAKHKDAMDEKLRGGLPDIPKNCDEYGPRMKPTIERCLKAEAQRPTMAKVLQMLFGAAPVKTDTGHLELLCLGTGDAATAAFDGNPSSSAMVMFNGSPVILINAGLGVLRSCQELVGQLPDLVFVSSRHSDHAAELSTLATQKLLRQEEQQGKDTNLTIICPDNAQTALQRRCEDDYIVDAGERVTWISCEPDKTYKVNTLAGRLGVQMFPSSSKTTGFVLYNNEHPVLRYLVYKGTEQGGTYDTDREVVTVVEVDNALTDIGQVTMGDKVYMIGPCAKTEKVKEHAPNLRFLERGETVSLSASTADRGSVTIGGDLAPIAENDSSDIEQYPKVVTVVGECPAEGYGPEESGTTGNLLTTTGSEEKSCTDNHEDLTDDVYPSVRDAVSS</sequence>
<dbReference type="Pfam" id="PF12706">
    <property type="entry name" value="Lactamase_B_2"/>
    <property type="match status" value="1"/>
</dbReference>
<dbReference type="SUPFAM" id="SSF56281">
    <property type="entry name" value="Metallo-hydrolase/oxidoreductase"/>
    <property type="match status" value="1"/>
</dbReference>
<evidence type="ECO:0000256" key="4">
    <source>
        <dbReference type="ARBA" id="ARBA00022840"/>
    </source>
</evidence>
<dbReference type="InterPro" id="IPR008271">
    <property type="entry name" value="Ser/Thr_kinase_AS"/>
</dbReference>
<keyword evidence="3" id="KW-0418">Kinase</keyword>
<keyword evidence="1" id="KW-0808">Transferase</keyword>
<feature type="compositionally biased region" description="Polar residues" evidence="6">
    <location>
        <begin position="42"/>
        <end position="51"/>
    </location>
</feature>
<dbReference type="PROSITE" id="PS00108">
    <property type="entry name" value="PROTEIN_KINASE_ST"/>
    <property type="match status" value="1"/>
</dbReference>
<dbReference type="InterPro" id="IPR017441">
    <property type="entry name" value="Protein_kinase_ATP_BS"/>
</dbReference>
<keyword evidence="2 5" id="KW-0547">Nucleotide-binding</keyword>
<feature type="region of interest" description="Disordered" evidence="6">
    <location>
        <begin position="1688"/>
        <end position="1733"/>
    </location>
</feature>
<dbReference type="InterPro" id="IPR051681">
    <property type="entry name" value="Ser/Thr_Kinases-Pseudokinases"/>
</dbReference>
<name>A0A8K0AJ75_BRALA</name>
<evidence type="ECO:0000256" key="2">
    <source>
        <dbReference type="ARBA" id="ARBA00022741"/>
    </source>
</evidence>
<dbReference type="InterPro" id="IPR000719">
    <property type="entry name" value="Prot_kinase_dom"/>
</dbReference>
<gene>
    <name evidence="8" type="primary">RAF1</name>
    <name evidence="8" type="ORF">BLAG_LOCUS25348</name>
</gene>
<accession>A0A8K0AJ75</accession>
<dbReference type="Proteomes" id="UP000838412">
    <property type="component" value="Chromosome 9"/>
</dbReference>
<dbReference type="InterPro" id="IPR001279">
    <property type="entry name" value="Metallo-B-lactamas"/>
</dbReference>
<feature type="domain" description="Protein kinase" evidence="7">
    <location>
        <begin position="1147"/>
        <end position="1400"/>
    </location>
</feature>
<feature type="compositionally biased region" description="Low complexity" evidence="6">
    <location>
        <begin position="1693"/>
        <end position="1706"/>
    </location>
</feature>
<dbReference type="Pfam" id="PF13289">
    <property type="entry name" value="SIR2_2"/>
    <property type="match status" value="1"/>
</dbReference>
<dbReference type="InterPro" id="IPR011009">
    <property type="entry name" value="Kinase-like_dom_sf"/>
</dbReference>
<evidence type="ECO:0000313" key="8">
    <source>
        <dbReference type="EMBL" id="CAH1274268.1"/>
    </source>
</evidence>
<proteinExistence type="predicted"/>
<dbReference type="Gene3D" id="3.60.15.10">
    <property type="entry name" value="Ribonuclease Z/Hydroxyacylglutathione hydrolase-like"/>
    <property type="match status" value="1"/>
</dbReference>
<keyword evidence="4 5" id="KW-0067">ATP-binding</keyword>
<dbReference type="SUPFAM" id="SSF56112">
    <property type="entry name" value="Protein kinase-like (PK-like)"/>
    <property type="match status" value="1"/>
</dbReference>
<dbReference type="Gene3D" id="1.10.510.10">
    <property type="entry name" value="Transferase(Phosphotransferase) domain 1"/>
    <property type="match status" value="1"/>
</dbReference>
<organism evidence="8 9">
    <name type="scientific">Branchiostoma lanceolatum</name>
    <name type="common">Common lancelet</name>
    <name type="synonym">Amphioxus lanceolatum</name>
    <dbReference type="NCBI Taxonomy" id="7740"/>
    <lineage>
        <taxon>Eukaryota</taxon>
        <taxon>Metazoa</taxon>
        <taxon>Chordata</taxon>
        <taxon>Cephalochordata</taxon>
        <taxon>Leptocardii</taxon>
        <taxon>Amphioxiformes</taxon>
        <taxon>Branchiostomatidae</taxon>
        <taxon>Branchiostoma</taxon>
    </lineage>
</organism>
<evidence type="ECO:0000313" key="9">
    <source>
        <dbReference type="Proteomes" id="UP000838412"/>
    </source>
</evidence>
<dbReference type="PROSITE" id="PS00107">
    <property type="entry name" value="PROTEIN_KINASE_ATP"/>
    <property type="match status" value="1"/>
</dbReference>
<evidence type="ECO:0000256" key="1">
    <source>
        <dbReference type="ARBA" id="ARBA00022679"/>
    </source>
</evidence>
<dbReference type="OrthoDB" id="4062651at2759"/>
<feature type="binding site" evidence="5">
    <location>
        <position position="1174"/>
    </location>
    <ligand>
        <name>ATP</name>
        <dbReference type="ChEBI" id="CHEBI:30616"/>
    </ligand>
</feature>
<evidence type="ECO:0000256" key="6">
    <source>
        <dbReference type="SAM" id="MobiDB-lite"/>
    </source>
</evidence>
<dbReference type="EMBL" id="OV696694">
    <property type="protein sequence ID" value="CAH1274268.1"/>
    <property type="molecule type" value="Genomic_DNA"/>
</dbReference>
<dbReference type="SMART" id="SM00220">
    <property type="entry name" value="S_TKc"/>
    <property type="match status" value="1"/>
</dbReference>
<dbReference type="PANTHER" id="PTHR44329:SF288">
    <property type="entry name" value="MITOGEN-ACTIVATED PROTEIN KINASE KINASE KINASE 20"/>
    <property type="match status" value="1"/>
</dbReference>
<dbReference type="PANTHER" id="PTHR44329">
    <property type="entry name" value="SERINE/THREONINE-PROTEIN KINASE TNNI3K-RELATED"/>
    <property type="match status" value="1"/>
</dbReference>
<dbReference type="InterPro" id="IPR036866">
    <property type="entry name" value="RibonucZ/Hydroxyglut_hydro"/>
</dbReference>
<dbReference type="GO" id="GO:0005524">
    <property type="term" value="F:ATP binding"/>
    <property type="evidence" value="ECO:0007669"/>
    <property type="project" value="UniProtKB-UniRule"/>
</dbReference>
<dbReference type="GO" id="GO:0004674">
    <property type="term" value="F:protein serine/threonine kinase activity"/>
    <property type="evidence" value="ECO:0007669"/>
    <property type="project" value="TreeGrafter"/>
</dbReference>
<dbReference type="Pfam" id="PF00069">
    <property type="entry name" value="Pkinase"/>
    <property type="match status" value="1"/>
</dbReference>
<evidence type="ECO:0000256" key="3">
    <source>
        <dbReference type="ARBA" id="ARBA00022777"/>
    </source>
</evidence>
<feature type="compositionally biased region" description="Basic and acidic residues" evidence="6">
    <location>
        <begin position="1707"/>
        <end position="1718"/>
    </location>
</feature>